<dbReference type="PANTHER" id="PTHR47053:SF1">
    <property type="entry name" value="MUREIN DD-ENDOPEPTIDASE MEPH-RELATED"/>
    <property type="match status" value="1"/>
</dbReference>
<reference evidence="7 8" key="1">
    <citation type="submission" date="2017-01" db="EMBL/GenBank/DDBJ databases">
        <authorList>
            <person name="Cao J.-M."/>
        </authorList>
    </citation>
    <scope>NUCLEOTIDE SEQUENCE [LARGE SCALE GENOMIC DNA]</scope>
    <source>
        <strain evidence="7 8">888-76</strain>
    </source>
</reference>
<dbReference type="Gene3D" id="3.90.1720.10">
    <property type="entry name" value="endopeptidase domain like (from Nostoc punctiforme)"/>
    <property type="match status" value="1"/>
</dbReference>
<dbReference type="PROSITE" id="PS51935">
    <property type="entry name" value="NLPC_P60"/>
    <property type="match status" value="1"/>
</dbReference>
<dbReference type="InterPro" id="IPR000064">
    <property type="entry name" value="NLP_P60_dom"/>
</dbReference>
<keyword evidence="8" id="KW-1185">Reference proteome</keyword>
<feature type="domain" description="NlpC/P60" evidence="6">
    <location>
        <begin position="56"/>
        <end position="183"/>
    </location>
</feature>
<evidence type="ECO:0000256" key="1">
    <source>
        <dbReference type="ARBA" id="ARBA00007074"/>
    </source>
</evidence>
<name>A0A831EF73_9ENTR</name>
<evidence type="ECO:0000259" key="6">
    <source>
        <dbReference type="PROSITE" id="PS51935"/>
    </source>
</evidence>
<evidence type="ECO:0000313" key="8">
    <source>
        <dbReference type="Proteomes" id="UP000187148"/>
    </source>
</evidence>
<keyword evidence="2" id="KW-0645">Protease</keyword>
<keyword evidence="4" id="KW-0788">Thiol protease</keyword>
<dbReference type="InterPro" id="IPR051202">
    <property type="entry name" value="Peptidase_C40"/>
</dbReference>
<dbReference type="SUPFAM" id="SSF54001">
    <property type="entry name" value="Cysteine proteinases"/>
    <property type="match status" value="1"/>
</dbReference>
<evidence type="ECO:0000256" key="3">
    <source>
        <dbReference type="ARBA" id="ARBA00022801"/>
    </source>
</evidence>
<feature type="signal peptide" evidence="5">
    <location>
        <begin position="1"/>
        <end position="20"/>
    </location>
</feature>
<dbReference type="Pfam" id="PF00877">
    <property type="entry name" value="NLPC_P60"/>
    <property type="match status" value="1"/>
</dbReference>
<evidence type="ECO:0000256" key="2">
    <source>
        <dbReference type="ARBA" id="ARBA00022670"/>
    </source>
</evidence>
<keyword evidence="3" id="KW-0378">Hydrolase</keyword>
<dbReference type="InterPro" id="IPR038765">
    <property type="entry name" value="Papain-like_cys_pep_sf"/>
</dbReference>
<keyword evidence="5" id="KW-0732">Signal</keyword>
<dbReference type="GO" id="GO:0006508">
    <property type="term" value="P:proteolysis"/>
    <property type="evidence" value="ECO:0007669"/>
    <property type="project" value="UniProtKB-KW"/>
</dbReference>
<dbReference type="KEGG" id="kco:BWI95_02565"/>
<accession>A0A831EF73</accession>
<dbReference type="GO" id="GO:0008234">
    <property type="term" value="F:cysteine-type peptidase activity"/>
    <property type="evidence" value="ECO:0007669"/>
    <property type="project" value="UniProtKB-KW"/>
</dbReference>
<dbReference type="PANTHER" id="PTHR47053">
    <property type="entry name" value="MUREIN DD-ENDOPEPTIDASE MEPH-RELATED"/>
    <property type="match status" value="1"/>
</dbReference>
<evidence type="ECO:0000313" key="7">
    <source>
        <dbReference type="EMBL" id="APZ07550.1"/>
    </source>
</evidence>
<protein>
    <submittedName>
        <fullName evidence="7">Endopeptidase</fullName>
    </submittedName>
</protein>
<feature type="chain" id="PRO_5032715610" evidence="5">
    <location>
        <begin position="21"/>
        <end position="189"/>
    </location>
</feature>
<dbReference type="EMBL" id="CP019445">
    <property type="protein sequence ID" value="APZ07550.1"/>
    <property type="molecule type" value="Genomic_DNA"/>
</dbReference>
<evidence type="ECO:0000256" key="4">
    <source>
        <dbReference type="ARBA" id="ARBA00022807"/>
    </source>
</evidence>
<proteinExistence type="inferred from homology"/>
<sequence length="189" mass="21313">MLRGFLGLFFTLLVLSLATGCVQTPARRAAPLLTTSETNAQTTAAHHQARRKARVRASLLTVMNRLEKQLGKPYVRGGVSPQRGFDCSGLVVYAYNKVLARKLPRTTRAMFRDRGLKKVARHKLRRGDLIFFHSKRRGPADHVGVYLGNNSFIEAPRSGLKIRISNLTNDYWQDHYLGARRILTNEAIL</sequence>
<evidence type="ECO:0000256" key="5">
    <source>
        <dbReference type="SAM" id="SignalP"/>
    </source>
</evidence>
<dbReference type="AlphaFoldDB" id="A0A831EF73"/>
<comment type="similarity">
    <text evidence="1">Belongs to the peptidase C40 family.</text>
</comment>
<dbReference type="Proteomes" id="UP000187148">
    <property type="component" value="Chromosome"/>
</dbReference>
<dbReference type="PROSITE" id="PS51257">
    <property type="entry name" value="PROKAR_LIPOPROTEIN"/>
    <property type="match status" value="1"/>
</dbReference>
<organism evidence="7 8">
    <name type="scientific">Kosakonia cowanii JCM 10956 = DSM 18146</name>
    <dbReference type="NCBI Taxonomy" id="1300165"/>
    <lineage>
        <taxon>Bacteria</taxon>
        <taxon>Pseudomonadati</taxon>
        <taxon>Pseudomonadota</taxon>
        <taxon>Gammaproteobacteria</taxon>
        <taxon>Enterobacterales</taxon>
        <taxon>Enterobacteriaceae</taxon>
        <taxon>Kosakonia</taxon>
    </lineage>
</organism>
<gene>
    <name evidence="7" type="ORF">BWI95_02565</name>
</gene>